<dbReference type="PANTHER" id="PTHR12128">
    <property type="entry name" value="DIHYDRODIPICOLINATE SYNTHASE"/>
    <property type="match status" value="1"/>
</dbReference>
<dbReference type="OrthoDB" id="191315at2759"/>
<proteinExistence type="predicted"/>
<dbReference type="GO" id="GO:0008840">
    <property type="term" value="F:4-hydroxy-tetrahydrodipicolinate synthase activity"/>
    <property type="evidence" value="ECO:0007669"/>
    <property type="project" value="TreeGrafter"/>
</dbReference>
<accession>A0A0D2EKK2</accession>
<reference evidence="2 3" key="1">
    <citation type="submission" date="2015-01" db="EMBL/GenBank/DDBJ databases">
        <title>The Genome Sequence of Exophiala xenobiotica CBS118157.</title>
        <authorList>
            <consortium name="The Broad Institute Genomics Platform"/>
            <person name="Cuomo C."/>
            <person name="de Hoog S."/>
            <person name="Gorbushina A."/>
            <person name="Stielow B."/>
            <person name="Teixiera M."/>
            <person name="Abouelleil A."/>
            <person name="Chapman S.B."/>
            <person name="Priest M."/>
            <person name="Young S.K."/>
            <person name="Wortman J."/>
            <person name="Nusbaum C."/>
            <person name="Birren B."/>
        </authorList>
    </citation>
    <scope>NUCLEOTIDE SEQUENCE [LARGE SCALE GENOMIC DNA]</scope>
    <source>
        <strain evidence="2 3">CBS 118157</strain>
    </source>
</reference>
<dbReference type="InterPro" id="IPR002220">
    <property type="entry name" value="DapA-like"/>
</dbReference>
<name>A0A0D2EKK2_9EURO</name>
<dbReference type="Gene3D" id="3.20.20.70">
    <property type="entry name" value="Aldolase class I"/>
    <property type="match status" value="1"/>
</dbReference>
<organism evidence="2 3">
    <name type="scientific">Exophiala xenobiotica</name>
    <dbReference type="NCBI Taxonomy" id="348802"/>
    <lineage>
        <taxon>Eukaryota</taxon>
        <taxon>Fungi</taxon>
        <taxon>Dikarya</taxon>
        <taxon>Ascomycota</taxon>
        <taxon>Pezizomycotina</taxon>
        <taxon>Eurotiomycetes</taxon>
        <taxon>Chaetothyriomycetidae</taxon>
        <taxon>Chaetothyriales</taxon>
        <taxon>Herpotrichiellaceae</taxon>
        <taxon>Exophiala</taxon>
    </lineage>
</organism>
<dbReference type="PANTHER" id="PTHR12128:SF66">
    <property type="entry name" value="4-HYDROXY-2-OXOGLUTARATE ALDOLASE, MITOCHONDRIAL"/>
    <property type="match status" value="1"/>
</dbReference>
<keyword evidence="3" id="KW-1185">Reference proteome</keyword>
<gene>
    <name evidence="2" type="ORF">PV05_07511</name>
</gene>
<evidence type="ECO:0008006" key="4">
    <source>
        <dbReference type="Google" id="ProtNLM"/>
    </source>
</evidence>
<evidence type="ECO:0000313" key="2">
    <source>
        <dbReference type="EMBL" id="KIW55210.1"/>
    </source>
</evidence>
<evidence type="ECO:0000256" key="1">
    <source>
        <dbReference type="ARBA" id="ARBA00023239"/>
    </source>
</evidence>
<dbReference type="HOGENOM" id="CLU_049343_0_2_1"/>
<protein>
    <recommendedName>
        <fullName evidence="4">Dihydrodipicolinate synthase</fullName>
    </recommendedName>
</protein>
<dbReference type="GeneID" id="25329419"/>
<dbReference type="Proteomes" id="UP000054342">
    <property type="component" value="Unassembled WGS sequence"/>
</dbReference>
<dbReference type="Pfam" id="PF00701">
    <property type="entry name" value="DHDPS"/>
    <property type="match status" value="1"/>
</dbReference>
<dbReference type="RefSeq" id="XP_013315794.1">
    <property type="nucleotide sequence ID" value="XM_013460340.1"/>
</dbReference>
<sequence length="329" mass="35619">MGKGVKILRPGVYAPVLTPFSNDIRQDLELEAFRAGVLRLAQAGVGLILSGTLGEGNLLSRSEKSALVKGAKEVLRQNDLETDVPIIAGVGAGSFRETIEAAKDAAAEGAHAVIVVAPGYYSFVFGKDKQALKEFFIAVADASPVPVLLYNIPFASGGIDLDADFLIDISGVKLTCFNISRGHRVALHVNSAEYRSRHTSPFLVLPGSTDYMLPALVARQHGCIGGRANLYPKVCMKLFRLATEAIESGDFDKFREAQQLQDLVTMADSHINRVGFLGIKSAMDIHARTESANVKLGGDFRRPLPRTNEFVLQNMSEGLREIFAMENSL</sequence>
<keyword evidence="1" id="KW-0456">Lyase</keyword>
<evidence type="ECO:0000313" key="3">
    <source>
        <dbReference type="Proteomes" id="UP000054342"/>
    </source>
</evidence>
<dbReference type="CDD" id="cd00408">
    <property type="entry name" value="DHDPS-like"/>
    <property type="match status" value="1"/>
</dbReference>
<dbReference type="SUPFAM" id="SSF51569">
    <property type="entry name" value="Aldolase"/>
    <property type="match status" value="1"/>
</dbReference>
<dbReference type="AlphaFoldDB" id="A0A0D2EKK2"/>
<dbReference type="STRING" id="348802.A0A0D2EKK2"/>
<dbReference type="InterPro" id="IPR013785">
    <property type="entry name" value="Aldolase_TIM"/>
</dbReference>
<dbReference type="SMART" id="SM01130">
    <property type="entry name" value="DHDPS"/>
    <property type="match status" value="1"/>
</dbReference>
<dbReference type="EMBL" id="KN847320">
    <property type="protein sequence ID" value="KIW55210.1"/>
    <property type="molecule type" value="Genomic_DNA"/>
</dbReference>
<dbReference type="PRINTS" id="PR00146">
    <property type="entry name" value="DHPICSNTHASE"/>
</dbReference>